<evidence type="ECO:0000313" key="2">
    <source>
        <dbReference type="Proteomes" id="UP000199340"/>
    </source>
</evidence>
<sequence length="468" mass="52507">MADVLRLDGSPTKRFFVEMLPRDIELDDAILDLVDNSVDGAMRRARRERTPDEERYKGMWCRLEIDATRFCISDNCGGIPEKYFEGAFHLGRPSVDLDDDIPTIGVYGIGMKRAIFKIGRNGNVETRHPGFRRRVSYPRGWFDKKDWELEVSEINPDSEPDGVKIIVDDLLPDVADQFKKEAALNNLRSKLGLHFAYIMELGFCITVNGVDVVPQSVLLKNATTGGIVPFAFSANVNRVEVTVSVGVFRRLAKESEIQDETEIDGPRSLLEEKQTQKSGITVICNDRVVLVNDTTDLTGWGVGGVPKYHPQFRAIGGQISFKSDDASLLPISTTKRDLDTHTALYNMARNETMTGLKAFISLTNKWKRQEEKLNEQIDNAPAVDARSVVAALITRKEATNVRNLPGAKRFVPELPKPQGKSDSVWVRFERPQSEARRLGAELLEDPGAKPSEIGEAVWRDALRRYDSE</sequence>
<dbReference type="SUPFAM" id="SSF55874">
    <property type="entry name" value="ATPase domain of HSP90 chaperone/DNA topoisomerase II/histidine kinase"/>
    <property type="match status" value="1"/>
</dbReference>
<proteinExistence type="predicted"/>
<dbReference type="GO" id="GO:0016301">
    <property type="term" value="F:kinase activity"/>
    <property type="evidence" value="ECO:0007669"/>
    <property type="project" value="UniProtKB-KW"/>
</dbReference>
<dbReference type="EMBL" id="FNEB01000005">
    <property type="protein sequence ID" value="SDI81332.1"/>
    <property type="molecule type" value="Genomic_DNA"/>
</dbReference>
<name>A0A1G8NMH2_9RHOB</name>
<dbReference type="Pfam" id="PF13589">
    <property type="entry name" value="HATPase_c_3"/>
    <property type="match status" value="1"/>
</dbReference>
<keyword evidence="1" id="KW-0808">Transferase</keyword>
<dbReference type="STRING" id="490829.SAMN05421850_105262"/>
<keyword evidence="1" id="KW-0418">Kinase</keyword>
<keyword evidence="2" id="KW-1185">Reference proteome</keyword>
<reference evidence="1 2" key="1">
    <citation type="submission" date="2016-10" db="EMBL/GenBank/DDBJ databases">
        <authorList>
            <person name="de Groot N.N."/>
        </authorList>
    </citation>
    <scope>NUCLEOTIDE SEQUENCE [LARGE SCALE GENOMIC DNA]</scope>
    <source>
        <strain evidence="1 2">DSM 28010</strain>
    </source>
</reference>
<gene>
    <name evidence="1" type="ORF">SAMN05421850_105262</name>
</gene>
<dbReference type="InterPro" id="IPR036890">
    <property type="entry name" value="HATPase_C_sf"/>
</dbReference>
<evidence type="ECO:0000313" key="1">
    <source>
        <dbReference type="EMBL" id="SDI81332.1"/>
    </source>
</evidence>
<dbReference type="Proteomes" id="UP000199340">
    <property type="component" value="Unassembled WGS sequence"/>
</dbReference>
<dbReference type="RefSeq" id="WP_090028861.1">
    <property type="nucleotide sequence ID" value="NZ_FNEB01000005.1"/>
</dbReference>
<dbReference type="OrthoDB" id="9813438at2"/>
<organism evidence="1 2">
    <name type="scientific">Lutimaribacter saemankumensis</name>
    <dbReference type="NCBI Taxonomy" id="490829"/>
    <lineage>
        <taxon>Bacteria</taxon>
        <taxon>Pseudomonadati</taxon>
        <taxon>Pseudomonadota</taxon>
        <taxon>Alphaproteobacteria</taxon>
        <taxon>Rhodobacterales</taxon>
        <taxon>Roseobacteraceae</taxon>
        <taxon>Lutimaribacter</taxon>
    </lineage>
</organism>
<accession>A0A1G8NMH2</accession>
<protein>
    <submittedName>
        <fullName evidence="1">Histidine kinase-, DNA gyrase B-, and HSP90-like ATPase</fullName>
    </submittedName>
</protein>
<dbReference type="AlphaFoldDB" id="A0A1G8NMH2"/>